<dbReference type="Proteomes" id="UP001151079">
    <property type="component" value="Unassembled WGS sequence"/>
</dbReference>
<feature type="transmembrane region" description="Helical" evidence="8">
    <location>
        <begin position="12"/>
        <end position="32"/>
    </location>
</feature>
<sequence>MKKYLILYKPFLLFIGTFFATYILLTFVYQFYLSSFGTGKLDGITELVGNHTEQLLQLFNSNVKIDQNPSELSLGIRYNNRLVALIIEGCNAISVIILFVSFIVAFSGKLKPTVFYILGGSFFIYILNISRIALLTVLLYHFPEKNHLLHGVLFPLVIYGFVFILWIIWVSKFSKYAK</sequence>
<name>A0A9X2ZBP8_9FLAO</name>
<dbReference type="Pfam" id="PF09721">
    <property type="entry name" value="Exosortase_EpsH"/>
    <property type="match status" value="1"/>
</dbReference>
<evidence type="ECO:0000256" key="7">
    <source>
        <dbReference type="ARBA" id="ARBA00023136"/>
    </source>
</evidence>
<evidence type="ECO:0000256" key="3">
    <source>
        <dbReference type="ARBA" id="ARBA00022670"/>
    </source>
</evidence>
<dbReference type="GO" id="GO:0006508">
    <property type="term" value="P:proteolysis"/>
    <property type="evidence" value="ECO:0007669"/>
    <property type="project" value="UniProtKB-KW"/>
</dbReference>
<feature type="transmembrane region" description="Helical" evidence="8">
    <location>
        <begin position="148"/>
        <end position="170"/>
    </location>
</feature>
<keyword evidence="7 8" id="KW-0472">Membrane</keyword>
<evidence type="ECO:0000256" key="6">
    <source>
        <dbReference type="ARBA" id="ARBA00022989"/>
    </source>
</evidence>
<feature type="transmembrane region" description="Helical" evidence="8">
    <location>
        <begin position="113"/>
        <end position="142"/>
    </location>
</feature>
<keyword evidence="5" id="KW-0378">Hydrolase</keyword>
<protein>
    <submittedName>
        <fullName evidence="9">Exosortase family protein XrtF</fullName>
    </submittedName>
</protein>
<dbReference type="InterPro" id="IPR026323">
    <property type="entry name" value="Exosortase-related_prot_XrtF"/>
</dbReference>
<comment type="caution">
    <text evidence="9">The sequence shown here is derived from an EMBL/GenBank/DDBJ whole genome shotgun (WGS) entry which is preliminary data.</text>
</comment>
<dbReference type="AlphaFoldDB" id="A0A9X2ZBP8"/>
<dbReference type="GO" id="GO:0005886">
    <property type="term" value="C:plasma membrane"/>
    <property type="evidence" value="ECO:0007669"/>
    <property type="project" value="UniProtKB-SubCell"/>
</dbReference>
<evidence type="ECO:0000313" key="10">
    <source>
        <dbReference type="Proteomes" id="UP001151079"/>
    </source>
</evidence>
<dbReference type="NCBIfam" id="TIGR04128">
    <property type="entry name" value="exoso_Fjoh_1448"/>
    <property type="match status" value="1"/>
</dbReference>
<proteinExistence type="predicted"/>
<evidence type="ECO:0000256" key="8">
    <source>
        <dbReference type="SAM" id="Phobius"/>
    </source>
</evidence>
<gene>
    <name evidence="9" type="primary">xrtF</name>
    <name evidence="9" type="ORF">OIU83_03405</name>
</gene>
<evidence type="ECO:0000256" key="5">
    <source>
        <dbReference type="ARBA" id="ARBA00022801"/>
    </source>
</evidence>
<dbReference type="InterPro" id="IPR019127">
    <property type="entry name" value="Exosortase"/>
</dbReference>
<evidence type="ECO:0000256" key="2">
    <source>
        <dbReference type="ARBA" id="ARBA00022475"/>
    </source>
</evidence>
<feature type="transmembrane region" description="Helical" evidence="8">
    <location>
        <begin position="82"/>
        <end position="106"/>
    </location>
</feature>
<keyword evidence="4 8" id="KW-0812">Transmembrane</keyword>
<dbReference type="NCBIfam" id="TIGR04178">
    <property type="entry name" value="exo_archaeo"/>
    <property type="match status" value="1"/>
</dbReference>
<dbReference type="GO" id="GO:0008233">
    <property type="term" value="F:peptidase activity"/>
    <property type="evidence" value="ECO:0007669"/>
    <property type="project" value="UniProtKB-KW"/>
</dbReference>
<evidence type="ECO:0000256" key="4">
    <source>
        <dbReference type="ARBA" id="ARBA00022692"/>
    </source>
</evidence>
<comment type="subcellular location">
    <subcellularLocation>
        <location evidence="1">Cell membrane</location>
        <topology evidence="1">Multi-pass membrane protein</topology>
    </subcellularLocation>
</comment>
<dbReference type="InterPro" id="IPR026392">
    <property type="entry name" value="Exo/Archaeosortase_dom"/>
</dbReference>
<dbReference type="EMBL" id="JAOZEW010000002">
    <property type="protein sequence ID" value="MCV9926677.1"/>
    <property type="molecule type" value="Genomic_DNA"/>
</dbReference>
<accession>A0A9X2ZBP8</accession>
<organism evidence="9 10">
    <name type="scientific">Flavobacterium shii</name>
    <dbReference type="NCBI Taxonomy" id="2987687"/>
    <lineage>
        <taxon>Bacteria</taxon>
        <taxon>Pseudomonadati</taxon>
        <taxon>Bacteroidota</taxon>
        <taxon>Flavobacteriia</taxon>
        <taxon>Flavobacteriales</taxon>
        <taxon>Flavobacteriaceae</taxon>
        <taxon>Flavobacterium</taxon>
    </lineage>
</organism>
<keyword evidence="6 8" id="KW-1133">Transmembrane helix</keyword>
<dbReference type="RefSeq" id="WP_264204866.1">
    <property type="nucleotide sequence ID" value="NZ_JAOZEW010000002.1"/>
</dbReference>
<reference evidence="9" key="1">
    <citation type="submission" date="2022-10" db="EMBL/GenBank/DDBJ databases">
        <title>Two novel species of Flavobacterium.</title>
        <authorList>
            <person name="Liu Q."/>
            <person name="Xin Y.-H."/>
        </authorList>
    </citation>
    <scope>NUCLEOTIDE SEQUENCE</scope>
    <source>
        <strain evidence="9">LS1R49</strain>
    </source>
</reference>
<keyword evidence="3" id="KW-0645">Protease</keyword>
<keyword evidence="2" id="KW-1003">Cell membrane</keyword>
<evidence type="ECO:0000313" key="9">
    <source>
        <dbReference type="EMBL" id="MCV9926677.1"/>
    </source>
</evidence>
<keyword evidence="10" id="KW-1185">Reference proteome</keyword>
<evidence type="ECO:0000256" key="1">
    <source>
        <dbReference type="ARBA" id="ARBA00004651"/>
    </source>
</evidence>